<dbReference type="EMBL" id="JBHRXJ010000004">
    <property type="protein sequence ID" value="MFC3527952.1"/>
    <property type="molecule type" value="Genomic_DNA"/>
</dbReference>
<dbReference type="InterPro" id="IPR008920">
    <property type="entry name" value="TF_FadR/GntR_C"/>
</dbReference>
<dbReference type="Gene3D" id="1.10.10.10">
    <property type="entry name" value="Winged helix-like DNA-binding domain superfamily/Winged helix DNA-binding domain"/>
    <property type="match status" value="1"/>
</dbReference>
<dbReference type="PANTHER" id="PTHR43537">
    <property type="entry name" value="TRANSCRIPTIONAL REGULATOR, GNTR FAMILY"/>
    <property type="match status" value="1"/>
</dbReference>
<dbReference type="SUPFAM" id="SSF46785">
    <property type="entry name" value="Winged helix' DNA-binding domain"/>
    <property type="match status" value="1"/>
</dbReference>
<name>A0ABV7R2M3_9RHOB</name>
<dbReference type="InterPro" id="IPR036388">
    <property type="entry name" value="WH-like_DNA-bd_sf"/>
</dbReference>
<feature type="domain" description="HTH gntR-type" evidence="4">
    <location>
        <begin position="8"/>
        <end position="76"/>
    </location>
</feature>
<dbReference type="InterPro" id="IPR011711">
    <property type="entry name" value="GntR_C"/>
</dbReference>
<dbReference type="PANTHER" id="PTHR43537:SF5">
    <property type="entry name" value="UXU OPERON TRANSCRIPTIONAL REGULATOR"/>
    <property type="match status" value="1"/>
</dbReference>
<evidence type="ECO:0000256" key="2">
    <source>
        <dbReference type="ARBA" id="ARBA00023125"/>
    </source>
</evidence>
<dbReference type="PRINTS" id="PR00035">
    <property type="entry name" value="HTHGNTR"/>
</dbReference>
<keyword evidence="2" id="KW-0238">DNA-binding</keyword>
<protein>
    <submittedName>
        <fullName evidence="5">FadR/GntR family transcriptional regulator</fullName>
    </submittedName>
</protein>
<dbReference type="SMART" id="SM00345">
    <property type="entry name" value="HTH_GNTR"/>
    <property type="match status" value="1"/>
</dbReference>
<reference evidence="6" key="1">
    <citation type="journal article" date="2019" name="Int. J. Syst. Evol. Microbiol.">
        <title>The Global Catalogue of Microorganisms (GCM) 10K type strain sequencing project: providing services to taxonomists for standard genome sequencing and annotation.</title>
        <authorList>
            <consortium name="The Broad Institute Genomics Platform"/>
            <consortium name="The Broad Institute Genome Sequencing Center for Infectious Disease"/>
            <person name="Wu L."/>
            <person name="Ma J."/>
        </authorList>
    </citation>
    <scope>NUCLEOTIDE SEQUENCE [LARGE SCALE GENOMIC DNA]</scope>
    <source>
        <strain evidence="6">KCTC 42899</strain>
    </source>
</reference>
<evidence type="ECO:0000313" key="5">
    <source>
        <dbReference type="EMBL" id="MFC3527952.1"/>
    </source>
</evidence>
<organism evidence="5 6">
    <name type="scientific">Paracoccus mangrovi</name>
    <dbReference type="NCBI Taxonomy" id="1715645"/>
    <lineage>
        <taxon>Bacteria</taxon>
        <taxon>Pseudomonadati</taxon>
        <taxon>Pseudomonadota</taxon>
        <taxon>Alphaproteobacteria</taxon>
        <taxon>Rhodobacterales</taxon>
        <taxon>Paracoccaceae</taxon>
        <taxon>Paracoccus</taxon>
    </lineage>
</organism>
<evidence type="ECO:0000259" key="4">
    <source>
        <dbReference type="PROSITE" id="PS50949"/>
    </source>
</evidence>
<dbReference type="PROSITE" id="PS50949">
    <property type="entry name" value="HTH_GNTR"/>
    <property type="match status" value="1"/>
</dbReference>
<dbReference type="Pfam" id="PF07729">
    <property type="entry name" value="FCD"/>
    <property type="match status" value="1"/>
</dbReference>
<dbReference type="Proteomes" id="UP001595721">
    <property type="component" value="Unassembled WGS sequence"/>
</dbReference>
<dbReference type="SMART" id="SM00895">
    <property type="entry name" value="FCD"/>
    <property type="match status" value="1"/>
</dbReference>
<dbReference type="Pfam" id="PF00392">
    <property type="entry name" value="GntR"/>
    <property type="match status" value="1"/>
</dbReference>
<dbReference type="RefSeq" id="WP_374426144.1">
    <property type="nucleotide sequence ID" value="NZ_JBHRXJ010000004.1"/>
</dbReference>
<proteinExistence type="predicted"/>
<accession>A0ABV7R2M3</accession>
<comment type="caution">
    <text evidence="5">The sequence shown here is derived from an EMBL/GenBank/DDBJ whole genome shotgun (WGS) entry which is preliminary data.</text>
</comment>
<dbReference type="SUPFAM" id="SSF48008">
    <property type="entry name" value="GntR ligand-binding domain-like"/>
    <property type="match status" value="1"/>
</dbReference>
<dbReference type="Gene3D" id="1.20.120.530">
    <property type="entry name" value="GntR ligand-binding domain-like"/>
    <property type="match status" value="1"/>
</dbReference>
<evidence type="ECO:0000256" key="1">
    <source>
        <dbReference type="ARBA" id="ARBA00023015"/>
    </source>
</evidence>
<dbReference type="InterPro" id="IPR036390">
    <property type="entry name" value="WH_DNA-bd_sf"/>
</dbReference>
<gene>
    <name evidence="5" type="ORF">ACFOMH_07150</name>
</gene>
<dbReference type="CDD" id="cd07377">
    <property type="entry name" value="WHTH_GntR"/>
    <property type="match status" value="1"/>
</dbReference>
<evidence type="ECO:0000313" key="6">
    <source>
        <dbReference type="Proteomes" id="UP001595721"/>
    </source>
</evidence>
<evidence type="ECO:0000256" key="3">
    <source>
        <dbReference type="ARBA" id="ARBA00023163"/>
    </source>
</evidence>
<keyword evidence="1" id="KW-0805">Transcription regulation</keyword>
<sequence>MLNDPRSRRQYRQVADQIMLLVAGQGLGPGQRLPSERDLAERLGVSRPSLREALIALEVEGQVEIRMGSGIYLLRPGHEGAAGVLHADAESPMELLEARCIIESTIAEQVAVLVTPDLIAALDDNLQQMAAAMDRTPLAIRIDAGFHDLIASGLGNSLLSGLVAQIFQKRLTPIFARYSAHFEGPRTWREALAEHRLIRDALAARDPAAAGAAMRHHLTQSQRRFNENVLGEQAEHAILQDD</sequence>
<keyword evidence="6" id="KW-1185">Reference proteome</keyword>
<dbReference type="InterPro" id="IPR000524">
    <property type="entry name" value="Tscrpt_reg_HTH_GntR"/>
</dbReference>
<keyword evidence="3" id="KW-0804">Transcription</keyword>